<proteinExistence type="predicted"/>
<sequence length="61" mass="6354">METTVVQLRDALKANGITLPSLGVDLVTFASAYAKPLIHLGNCDQATAQALTEALNEAAGR</sequence>
<dbReference type="OrthoDB" id="4331723at2"/>
<organism evidence="1 2">
    <name type="scientific">Streptomyces roseochromogenus subsp. oscitans DS 12.976</name>
    <dbReference type="NCBI Taxonomy" id="1352936"/>
    <lineage>
        <taxon>Bacteria</taxon>
        <taxon>Bacillati</taxon>
        <taxon>Actinomycetota</taxon>
        <taxon>Actinomycetes</taxon>
        <taxon>Kitasatosporales</taxon>
        <taxon>Streptomycetaceae</taxon>
        <taxon>Streptomyces</taxon>
    </lineage>
</organism>
<gene>
    <name evidence="1" type="ORF">M878_16465</name>
</gene>
<evidence type="ECO:0000313" key="2">
    <source>
        <dbReference type="Proteomes" id="UP000017984"/>
    </source>
</evidence>
<comment type="caution">
    <text evidence="1">The sequence shown here is derived from an EMBL/GenBank/DDBJ whole genome shotgun (WGS) entry which is preliminary data.</text>
</comment>
<dbReference type="RefSeq" id="WP_023547275.1">
    <property type="nucleotide sequence ID" value="NZ_CM002285.1"/>
</dbReference>
<dbReference type="Proteomes" id="UP000017984">
    <property type="component" value="Chromosome"/>
</dbReference>
<accession>V6KHK1</accession>
<dbReference type="EMBL" id="AWQX01000143">
    <property type="protein sequence ID" value="EST31552.1"/>
    <property type="molecule type" value="Genomic_DNA"/>
</dbReference>
<evidence type="ECO:0000313" key="1">
    <source>
        <dbReference type="EMBL" id="EST31552.1"/>
    </source>
</evidence>
<dbReference type="PATRIC" id="fig|1352936.5.peg.3462"/>
<reference evidence="1 2" key="1">
    <citation type="journal article" date="2014" name="Genome Announc.">
        <title>Draft Genome Sequence of Streptomyces roseochromogenes subsp. oscitans DS 12.976, Producer of the Aminocoumarin Antibiotic Clorobiocin.</title>
        <authorList>
            <person name="Ruckert C."/>
            <person name="Kalinowski J."/>
            <person name="Heide L."/>
            <person name="Apel A.K."/>
        </authorList>
    </citation>
    <scope>NUCLEOTIDE SEQUENCE [LARGE SCALE GENOMIC DNA]</scope>
    <source>
        <strain evidence="1 2">DS 12.976</strain>
    </source>
</reference>
<dbReference type="AlphaFoldDB" id="V6KHK1"/>
<dbReference type="HOGENOM" id="CLU_173373_1_0_11"/>
<keyword evidence="2" id="KW-1185">Reference proteome</keyword>
<protein>
    <submittedName>
        <fullName evidence="1">Uncharacterized protein</fullName>
    </submittedName>
</protein>
<name>V6KHK1_STRRC</name>